<feature type="region of interest" description="Disordered" evidence="1">
    <location>
        <begin position="854"/>
        <end position="1026"/>
    </location>
</feature>
<feature type="compositionally biased region" description="Polar residues" evidence="1">
    <location>
        <begin position="437"/>
        <end position="465"/>
    </location>
</feature>
<feature type="region of interest" description="Disordered" evidence="1">
    <location>
        <begin position="361"/>
        <end position="486"/>
    </location>
</feature>
<feature type="region of interest" description="Disordered" evidence="1">
    <location>
        <begin position="568"/>
        <end position="811"/>
    </location>
</feature>
<feature type="compositionally biased region" description="Low complexity" evidence="1">
    <location>
        <begin position="615"/>
        <end position="694"/>
    </location>
</feature>
<feature type="compositionally biased region" description="Acidic residues" evidence="1">
    <location>
        <begin position="210"/>
        <end position="225"/>
    </location>
</feature>
<feature type="compositionally biased region" description="Basic and acidic residues" evidence="1">
    <location>
        <begin position="775"/>
        <end position="784"/>
    </location>
</feature>
<feature type="compositionally biased region" description="Low complexity" evidence="1">
    <location>
        <begin position="292"/>
        <end position="309"/>
    </location>
</feature>
<feature type="compositionally biased region" description="Low complexity" evidence="1">
    <location>
        <begin position="709"/>
        <end position="722"/>
    </location>
</feature>
<feature type="compositionally biased region" description="Acidic residues" evidence="1">
    <location>
        <begin position="730"/>
        <end position="743"/>
    </location>
</feature>
<dbReference type="AlphaFoldDB" id="A0A9W7Y3Z3"/>
<evidence type="ECO:0000313" key="4">
    <source>
        <dbReference type="Proteomes" id="UP001149813"/>
    </source>
</evidence>
<feature type="region of interest" description="Disordered" evidence="1">
    <location>
        <begin position="1075"/>
        <end position="1100"/>
    </location>
</feature>
<feature type="compositionally biased region" description="Low complexity" evidence="1">
    <location>
        <begin position="361"/>
        <end position="379"/>
    </location>
</feature>
<feature type="region of interest" description="Disordered" evidence="1">
    <location>
        <begin position="204"/>
        <end position="231"/>
    </location>
</feature>
<feature type="compositionally biased region" description="Basic and acidic residues" evidence="1">
    <location>
        <begin position="605"/>
        <end position="614"/>
    </location>
</feature>
<evidence type="ECO:0000256" key="2">
    <source>
        <dbReference type="SAM" id="SignalP"/>
    </source>
</evidence>
<feature type="chain" id="PRO_5040890067" evidence="2">
    <location>
        <begin position="23"/>
        <end position="1135"/>
    </location>
</feature>
<dbReference type="OrthoDB" id="5590482at2759"/>
<gene>
    <name evidence="3" type="ORF">LPJ53_002113</name>
</gene>
<organism evidence="3 4">
    <name type="scientific">Coemansia erecta</name>
    <dbReference type="NCBI Taxonomy" id="147472"/>
    <lineage>
        <taxon>Eukaryota</taxon>
        <taxon>Fungi</taxon>
        <taxon>Fungi incertae sedis</taxon>
        <taxon>Zoopagomycota</taxon>
        <taxon>Kickxellomycotina</taxon>
        <taxon>Kickxellomycetes</taxon>
        <taxon>Kickxellales</taxon>
        <taxon>Kickxellaceae</taxon>
        <taxon>Coemansia</taxon>
    </lineage>
</organism>
<protein>
    <submittedName>
        <fullName evidence="3">Uncharacterized protein</fullName>
    </submittedName>
</protein>
<evidence type="ECO:0000256" key="1">
    <source>
        <dbReference type="SAM" id="MobiDB-lite"/>
    </source>
</evidence>
<feature type="compositionally biased region" description="Basic and acidic residues" evidence="1">
    <location>
        <begin position="380"/>
        <end position="393"/>
    </location>
</feature>
<feature type="compositionally biased region" description="Polar residues" evidence="1">
    <location>
        <begin position="695"/>
        <end position="704"/>
    </location>
</feature>
<keyword evidence="2" id="KW-0732">Signal</keyword>
<feature type="compositionally biased region" description="Acidic residues" evidence="1">
    <location>
        <begin position="973"/>
        <end position="987"/>
    </location>
</feature>
<name>A0A9W7Y3Z3_9FUNG</name>
<feature type="region of interest" description="Disordered" evidence="1">
    <location>
        <begin position="267"/>
        <end position="314"/>
    </location>
</feature>
<reference evidence="3" key="1">
    <citation type="submission" date="2022-07" db="EMBL/GenBank/DDBJ databases">
        <title>Phylogenomic reconstructions and comparative analyses of Kickxellomycotina fungi.</title>
        <authorList>
            <person name="Reynolds N.K."/>
            <person name="Stajich J.E."/>
            <person name="Barry K."/>
            <person name="Grigoriev I.V."/>
            <person name="Crous P."/>
            <person name="Smith M.E."/>
        </authorList>
    </citation>
    <scope>NUCLEOTIDE SEQUENCE</scope>
    <source>
        <strain evidence="3">NBRC 32514</strain>
    </source>
</reference>
<dbReference type="Proteomes" id="UP001149813">
    <property type="component" value="Unassembled WGS sequence"/>
</dbReference>
<keyword evidence="4" id="KW-1185">Reference proteome</keyword>
<sequence length="1135" mass="117682">MSRTTLSIVAVAWFLAASYVQAGPIAADNAATSSELASLGGLLQALGAGVIGNGALLYPTAASSHQRAESEILASDTVTRVYKKVKSALKDGGLGDDDDGGDDSSKSITYLVKPALIFHKEELPPPNPLAGNVLPLPGGALLYTPTPTANGGAAEPTNGPAASIKAAYGNLFAASPYTPSYTLNKPHAAVIVEEVTDMISLKSVQQREEDAGEDVADDDSDEEDEYGRKRRKKAVKIISLETIDSTSTFINPFTRADFPFGLITPTAAAPAPGKEGTEESISKKSQKKTIKKTVSAKSTSTVAPASSSSQQLNASMGKDGGITVVNNGASASSQGTTIVIPAASLQSSTSGASAASSSSASASAASSSGSSASPASTSESAHEESSKNDDHSANEVSRFARTHKTSAKPDMAEPTKAGGQRRDAVVSSNDPLAAGTMDTQVASSLSSLAQGENKETASPSVTLGSAISPEQHPETAVNSASSDMPKRRKMHIVRVYEVKKNKHSGTVETMTVATSTSAEVMHKRDMMPVYEAQPTNVPLVDVAASSTSMMADGYPYPDIHVGYVQRMQREDDEDSDAEDASDAIELSDADNVSDALEQSDAEEASVDRKAESKSAESSSASASAASSSASASAESTSASASAASSSASASAESTSAASSAKDATVASSTTAPAASSSASAESTAAEAQSTSLSAHNTSAKSLSIETVDAPATSGTSAASTTVDSEKSESSDSDSDSDSESDNESDVKRNQDSDSDSDNESDAKKDSGSDSESDSEEKSKKRPADDSDSDDEKNEKAPRRRHAISVVDADEDPFKAIQRIAAAGMREAEKAAIDYELHSDSDGIELLTTEDAVKHTSSLATNAEPTKVRAADDKDSDNDSDKEADNEKDSESDSDSDDNKSADKDSDSDSDSDSDDESSKSPRKPKTTGPAERMSTRQAPDVAGEDEKEEMAARKALSEALAESAKQAVSESATELEDIASESADSDYSEAIRDAAEATNATDVIGHDRNADDDDYEYETNSGVNSDGDEVEFVTQLVADDVTKKAKVAESPSIVVMASIDEEYEEEYFTGTSTVPAASASGEAGHVQRNAVDAQEDDVEEDKVIPGIEPTPDVGLIKESQNRAINIGLGNLRRHI</sequence>
<feature type="signal peptide" evidence="2">
    <location>
        <begin position="1"/>
        <end position="22"/>
    </location>
</feature>
<accession>A0A9W7Y3Z3</accession>
<proteinExistence type="predicted"/>
<comment type="caution">
    <text evidence="3">The sequence shown here is derived from an EMBL/GenBank/DDBJ whole genome shotgun (WGS) entry which is preliminary data.</text>
</comment>
<feature type="compositionally biased region" description="Basic and acidic residues" evidence="1">
    <location>
        <begin position="865"/>
        <end position="906"/>
    </location>
</feature>
<feature type="compositionally biased region" description="Acidic residues" evidence="1">
    <location>
        <begin position="570"/>
        <end position="588"/>
    </location>
</feature>
<dbReference type="EMBL" id="JANBOJ010000062">
    <property type="protein sequence ID" value="KAJ1723544.1"/>
    <property type="molecule type" value="Genomic_DNA"/>
</dbReference>
<feature type="compositionally biased region" description="Polar residues" evidence="1">
    <location>
        <begin position="854"/>
        <end position="863"/>
    </location>
</feature>
<evidence type="ECO:0000313" key="3">
    <source>
        <dbReference type="EMBL" id="KAJ1723544.1"/>
    </source>
</evidence>